<sequence>METNQIYFNAREIAEKLGVSRSGIYSLMKSSQFPAPIKIGRLSRWKVSEVAQWLNNQESAQNENRI</sequence>
<dbReference type="InterPro" id="IPR009061">
    <property type="entry name" value="DNA-bd_dom_put_sf"/>
</dbReference>
<organism evidence="1 2">
    <name type="scientific">Rodentibacter trehalosifermentans</name>
    <dbReference type="NCBI Taxonomy" id="1908263"/>
    <lineage>
        <taxon>Bacteria</taxon>
        <taxon>Pseudomonadati</taxon>
        <taxon>Pseudomonadota</taxon>
        <taxon>Gammaproteobacteria</taxon>
        <taxon>Pasteurellales</taxon>
        <taxon>Pasteurellaceae</taxon>
        <taxon>Rodentibacter</taxon>
    </lineage>
</organism>
<dbReference type="SUPFAM" id="SSF46955">
    <property type="entry name" value="Putative DNA-binding domain"/>
    <property type="match status" value="1"/>
</dbReference>
<dbReference type="Gene3D" id="1.10.238.160">
    <property type="match status" value="1"/>
</dbReference>
<reference evidence="1 2" key="1">
    <citation type="submission" date="2016-10" db="EMBL/GenBank/DDBJ databases">
        <title>Rodentibacter gen. nov. and new species.</title>
        <authorList>
            <person name="Christensen H."/>
        </authorList>
    </citation>
    <scope>NUCLEOTIDE SEQUENCE [LARGE SCALE GENOMIC DNA]</scope>
    <source>
        <strain evidence="1 2">H1983213011</strain>
    </source>
</reference>
<protein>
    <recommendedName>
        <fullName evidence="3">DNA-binding protein</fullName>
    </recommendedName>
</protein>
<dbReference type="Pfam" id="PF05930">
    <property type="entry name" value="Phage_AlpA"/>
    <property type="match status" value="1"/>
</dbReference>
<dbReference type="InterPro" id="IPR010260">
    <property type="entry name" value="AlpA"/>
</dbReference>
<comment type="caution">
    <text evidence="1">The sequence shown here is derived from an EMBL/GenBank/DDBJ whole genome shotgun (WGS) entry which is preliminary data.</text>
</comment>
<dbReference type="RefSeq" id="WP_077474767.1">
    <property type="nucleotide sequence ID" value="NZ_MLHK01000086.1"/>
</dbReference>
<name>A0A1V3ILK3_9PAST</name>
<evidence type="ECO:0008006" key="3">
    <source>
        <dbReference type="Google" id="ProtNLM"/>
    </source>
</evidence>
<evidence type="ECO:0000313" key="2">
    <source>
        <dbReference type="Proteomes" id="UP000188728"/>
    </source>
</evidence>
<proteinExistence type="predicted"/>
<dbReference type="EMBL" id="MLHK01000086">
    <property type="protein sequence ID" value="OOF42797.1"/>
    <property type="molecule type" value="Genomic_DNA"/>
</dbReference>
<gene>
    <name evidence="1" type="ORF">BKK51_12455</name>
</gene>
<dbReference type="Proteomes" id="UP000188728">
    <property type="component" value="Unassembled WGS sequence"/>
</dbReference>
<evidence type="ECO:0000313" key="1">
    <source>
        <dbReference type="EMBL" id="OOF42797.1"/>
    </source>
</evidence>
<dbReference type="AlphaFoldDB" id="A0A1V3ILK3"/>
<accession>A0A1V3ILK3</accession>